<gene>
    <name evidence="2" type="ORF">OOZ53_03695</name>
</gene>
<evidence type="ECO:0000313" key="2">
    <source>
        <dbReference type="EMBL" id="MDA4844435.1"/>
    </source>
</evidence>
<comment type="caution">
    <text evidence="2">The sequence shown here is derived from an EMBL/GenBank/DDBJ whole genome shotgun (WGS) entry which is preliminary data.</text>
</comment>
<feature type="transmembrane region" description="Helical" evidence="1">
    <location>
        <begin position="6"/>
        <end position="21"/>
    </location>
</feature>
<proteinExistence type="predicted"/>
<dbReference type="EMBL" id="JAPJZH010000002">
    <property type="protein sequence ID" value="MDA4844435.1"/>
    <property type="molecule type" value="Genomic_DNA"/>
</dbReference>
<dbReference type="Proteomes" id="UP001148313">
    <property type="component" value="Unassembled WGS sequence"/>
</dbReference>
<accession>A0ABT4VIF1</accession>
<reference evidence="2" key="1">
    <citation type="submission" date="2022-11" db="EMBL/GenBank/DDBJ databases">
        <title>Hoeflea poritis sp. nov., isolated from scleractinian coral Porites lutea.</title>
        <authorList>
            <person name="Zhang G."/>
            <person name="Wei Q."/>
            <person name="Cai L."/>
        </authorList>
    </citation>
    <scope>NUCLEOTIDE SEQUENCE</scope>
    <source>
        <strain evidence="2">E7-10</strain>
    </source>
</reference>
<evidence type="ECO:0000313" key="3">
    <source>
        <dbReference type="Proteomes" id="UP001148313"/>
    </source>
</evidence>
<evidence type="ECO:0000256" key="1">
    <source>
        <dbReference type="SAM" id="Phobius"/>
    </source>
</evidence>
<keyword evidence="3" id="KW-1185">Reference proteome</keyword>
<keyword evidence="1" id="KW-0812">Transmembrane</keyword>
<protein>
    <submittedName>
        <fullName evidence="2">Uncharacterized protein</fullName>
    </submittedName>
</protein>
<sequence length="73" mass="7952">MVGTETIGIVAVIIMVTSYALEHRHPIFIAIFSGGCALAAFYAVLIHSYPFVVAEGIWSVIALRRWFVARSAA</sequence>
<name>A0ABT4VIF1_9HYPH</name>
<keyword evidence="1" id="KW-0472">Membrane</keyword>
<organism evidence="2 3">
    <name type="scientific">Hoeflea poritis</name>
    <dbReference type="NCBI Taxonomy" id="2993659"/>
    <lineage>
        <taxon>Bacteria</taxon>
        <taxon>Pseudomonadati</taxon>
        <taxon>Pseudomonadota</taxon>
        <taxon>Alphaproteobacteria</taxon>
        <taxon>Hyphomicrobiales</taxon>
        <taxon>Rhizobiaceae</taxon>
        <taxon>Hoeflea</taxon>
    </lineage>
</organism>
<keyword evidence="1" id="KW-1133">Transmembrane helix</keyword>
<feature type="transmembrane region" description="Helical" evidence="1">
    <location>
        <begin position="28"/>
        <end position="45"/>
    </location>
</feature>
<dbReference type="RefSeq" id="WP_271087965.1">
    <property type="nucleotide sequence ID" value="NZ_JAPJZH010000002.1"/>
</dbReference>